<sequence length="123" mass="12983">MTPMQKLAGMVLAALLVLAVGAGAGVWLAARHYRPLLDTAQLDLANTKSARDNLEALAGEQGRKLGELVQAGELRQRNAALAQEKARQEAQPDYAAANNLLRERTGGDPAQAASAIIDKELGL</sequence>
<dbReference type="STRING" id="219572.A7J50_3753"/>
<dbReference type="KEGG" id="panr:A7J50_3753"/>
<evidence type="ECO:0000313" key="2">
    <source>
        <dbReference type="EMBL" id="ANF87126.1"/>
    </source>
</evidence>
<name>A0A172Z4N5_9PSED</name>
<keyword evidence="1" id="KW-0175">Coiled coil</keyword>
<gene>
    <name evidence="2" type="ORF">A7J50_3753</name>
</gene>
<evidence type="ECO:0000313" key="3">
    <source>
        <dbReference type="Proteomes" id="UP000077829"/>
    </source>
</evidence>
<reference evidence="2 3" key="1">
    <citation type="submission" date="2016-05" db="EMBL/GenBank/DDBJ databases">
        <title>Complete genome sequence of Pseudomonas antarctica PAMC 27494.</title>
        <authorList>
            <person name="Lee J."/>
        </authorList>
    </citation>
    <scope>NUCLEOTIDE SEQUENCE [LARGE SCALE GENOMIC DNA]</scope>
    <source>
        <strain evidence="2 3">PAMC 27494</strain>
    </source>
</reference>
<dbReference type="Proteomes" id="UP000077829">
    <property type="component" value="Chromosome"/>
</dbReference>
<feature type="coiled-coil region" evidence="1">
    <location>
        <begin position="37"/>
        <end position="91"/>
    </location>
</feature>
<evidence type="ECO:0000256" key="1">
    <source>
        <dbReference type="SAM" id="Coils"/>
    </source>
</evidence>
<protein>
    <submittedName>
        <fullName evidence="2">Uncharacterized protein</fullName>
    </submittedName>
</protein>
<proteinExistence type="predicted"/>
<dbReference type="EMBL" id="CP015600">
    <property type="protein sequence ID" value="ANF87126.1"/>
    <property type="molecule type" value="Genomic_DNA"/>
</dbReference>
<dbReference type="AlphaFoldDB" id="A0A172Z4N5"/>
<organism evidence="2 3">
    <name type="scientific">Pseudomonas antarctica</name>
    <dbReference type="NCBI Taxonomy" id="219572"/>
    <lineage>
        <taxon>Bacteria</taxon>
        <taxon>Pseudomonadati</taxon>
        <taxon>Pseudomonadota</taxon>
        <taxon>Gammaproteobacteria</taxon>
        <taxon>Pseudomonadales</taxon>
        <taxon>Pseudomonadaceae</taxon>
        <taxon>Pseudomonas</taxon>
    </lineage>
</organism>
<accession>A0A172Z4N5</accession>
<dbReference type="PATRIC" id="fig|219572.3.peg.3862"/>